<name>H1VWP0_COLHI</name>
<organism evidence="1 2">
    <name type="scientific">Colletotrichum higginsianum (strain IMI 349063)</name>
    <name type="common">Crucifer anthracnose fungus</name>
    <dbReference type="NCBI Taxonomy" id="759273"/>
    <lineage>
        <taxon>Eukaryota</taxon>
        <taxon>Fungi</taxon>
        <taxon>Dikarya</taxon>
        <taxon>Ascomycota</taxon>
        <taxon>Pezizomycotina</taxon>
        <taxon>Sordariomycetes</taxon>
        <taxon>Hypocreomycetidae</taxon>
        <taxon>Glomerellales</taxon>
        <taxon>Glomerellaceae</taxon>
        <taxon>Colletotrichum</taxon>
        <taxon>Colletotrichum destructivum species complex</taxon>
    </lineage>
</organism>
<accession>H1VWP0</accession>
<dbReference type="HOGENOM" id="CLU_2644626_0_0_1"/>
<sequence>MHSTQARGIAVLSQTLWNIKTIPVSGPKGQQTPGLHVTDTYPYLVPSPTPMSRTGPLGPLSIYPRFPLPNVSLLPKA</sequence>
<gene>
    <name evidence="1" type="ORF">CH063_03388</name>
</gene>
<dbReference type="AlphaFoldDB" id="H1VWP0"/>
<proteinExistence type="predicted"/>
<evidence type="ECO:0000313" key="1">
    <source>
        <dbReference type="EMBL" id="CCF44652.1"/>
    </source>
</evidence>
<evidence type="ECO:0000313" key="2">
    <source>
        <dbReference type="Proteomes" id="UP000007174"/>
    </source>
</evidence>
<feature type="non-terminal residue" evidence="1">
    <location>
        <position position="1"/>
    </location>
</feature>
<reference evidence="2" key="1">
    <citation type="journal article" date="2012" name="Nat. Genet.">
        <title>Lifestyle transitions in plant pathogenic Colletotrichum fungi deciphered by genome and transcriptome analyses.</title>
        <authorList>
            <person name="O'Connell R.J."/>
            <person name="Thon M.R."/>
            <person name="Hacquard S."/>
            <person name="Amyotte S.G."/>
            <person name="Kleemann J."/>
            <person name="Torres M.F."/>
            <person name="Damm U."/>
            <person name="Buiate E.A."/>
            <person name="Epstein L."/>
            <person name="Alkan N."/>
            <person name="Altmueller J."/>
            <person name="Alvarado-Balderrama L."/>
            <person name="Bauser C.A."/>
            <person name="Becker C."/>
            <person name="Birren B.W."/>
            <person name="Chen Z."/>
            <person name="Choi J."/>
            <person name="Crouch J.A."/>
            <person name="Duvick J.P."/>
            <person name="Farman M.A."/>
            <person name="Gan P."/>
            <person name="Heiman D."/>
            <person name="Henrissat B."/>
            <person name="Howard R.J."/>
            <person name="Kabbage M."/>
            <person name="Koch C."/>
            <person name="Kracher B."/>
            <person name="Kubo Y."/>
            <person name="Law A.D."/>
            <person name="Lebrun M.-H."/>
            <person name="Lee Y.-H."/>
            <person name="Miyara I."/>
            <person name="Moore N."/>
            <person name="Neumann U."/>
            <person name="Nordstroem K."/>
            <person name="Panaccione D.G."/>
            <person name="Panstruga R."/>
            <person name="Place M."/>
            <person name="Proctor R.H."/>
            <person name="Prusky D."/>
            <person name="Rech G."/>
            <person name="Reinhardt R."/>
            <person name="Rollins J.A."/>
            <person name="Rounsley S."/>
            <person name="Schardl C.L."/>
            <person name="Schwartz D.C."/>
            <person name="Shenoy N."/>
            <person name="Shirasu K."/>
            <person name="Sikhakolli U.R."/>
            <person name="Stueber K."/>
            <person name="Sukno S.A."/>
            <person name="Sweigard J.A."/>
            <person name="Takano Y."/>
            <person name="Takahara H."/>
            <person name="Trail F."/>
            <person name="van der Does H.C."/>
            <person name="Voll L.M."/>
            <person name="Will I."/>
            <person name="Young S."/>
            <person name="Zeng Q."/>
            <person name="Zhang J."/>
            <person name="Zhou S."/>
            <person name="Dickman M.B."/>
            <person name="Schulze-Lefert P."/>
            <person name="Ver Loren van Themaat E."/>
            <person name="Ma L.-J."/>
            <person name="Vaillancourt L.J."/>
        </authorList>
    </citation>
    <scope>NUCLEOTIDE SEQUENCE [LARGE SCALE GENOMIC DNA]</scope>
    <source>
        <strain evidence="2">IMI 349063</strain>
    </source>
</reference>
<dbReference type="EMBL" id="CACQ02007057">
    <property type="protein sequence ID" value="CCF44652.1"/>
    <property type="molecule type" value="Genomic_DNA"/>
</dbReference>
<protein>
    <submittedName>
        <fullName evidence="1">Uncharacterized protein</fullName>
    </submittedName>
</protein>
<dbReference type="Proteomes" id="UP000007174">
    <property type="component" value="Unassembled WGS sequence"/>
</dbReference>